<dbReference type="InterPro" id="IPR023606">
    <property type="entry name" value="CoA-Trfase_III_dom_1_sf"/>
</dbReference>
<dbReference type="GO" id="GO:0003824">
    <property type="term" value="F:catalytic activity"/>
    <property type="evidence" value="ECO:0007669"/>
    <property type="project" value="InterPro"/>
</dbReference>
<dbReference type="PANTHER" id="PTHR48229">
    <property type="entry name" value="CAIB/BAIF FAMILY ENZYME (AFU_ORTHOLOGUE AFUA_1G05360)-RELATED"/>
    <property type="match status" value="1"/>
</dbReference>
<reference evidence="3" key="1">
    <citation type="submission" date="2020-01" db="EMBL/GenBank/DDBJ databases">
        <title>Identification and distribution of gene clusters putatively required for synthesis of sphingolipid metabolism inhibitors in phylogenetically diverse species of the filamentous fungus Fusarium.</title>
        <authorList>
            <person name="Kim H.-S."/>
            <person name="Busman M."/>
            <person name="Brown D.W."/>
            <person name="Divon H."/>
            <person name="Uhlig S."/>
            <person name="Proctor R.H."/>
        </authorList>
    </citation>
    <scope>NUCLEOTIDE SEQUENCE</scope>
    <source>
        <strain evidence="3">NRRL 53441</strain>
    </source>
</reference>
<organism evidence="3 4">
    <name type="scientific">Fusarium austroafricanum</name>
    <dbReference type="NCBI Taxonomy" id="2364996"/>
    <lineage>
        <taxon>Eukaryota</taxon>
        <taxon>Fungi</taxon>
        <taxon>Dikarya</taxon>
        <taxon>Ascomycota</taxon>
        <taxon>Pezizomycotina</taxon>
        <taxon>Sordariomycetes</taxon>
        <taxon>Hypocreomycetidae</taxon>
        <taxon>Hypocreales</taxon>
        <taxon>Nectriaceae</taxon>
        <taxon>Fusarium</taxon>
        <taxon>Fusarium concolor species complex</taxon>
    </lineage>
</organism>
<dbReference type="Gene3D" id="3.40.50.10540">
    <property type="entry name" value="Crotonobetainyl-coa:carnitine coa-transferase, domain 1"/>
    <property type="match status" value="1"/>
</dbReference>
<sequence length="565" mass="62248">MGSINQHDYSSVEESKRIFDYLCGQFDETAFPSAIKDLKSNIKFTSTRDAPYFPIPFKETETTAALKAVEGAVACLLANTVEGGSQPKKINVDLEKTTAFLCQAYMAKVGGLGKLDPGVKALLKDTDLLQAQSNPYRRMSANLYETKNAGEYYHIHGSLEASTTLKMIGLEPFRPDLQSHESIVDAIEPAVRQFSIDELESMNAARRQAGVPALKHEDFIKTQHGKTNMALPPWSVDNLESETPKFPLTPSSEQPKRILSSIKVLELCRIIAGPIITRILGEYGADVLKITSPNLSDVPFFQVDGNMGKHAAELDLKSPEGRAEFERLLAEADVVVDGYRPGALEKLGYGATALTKLAKERGKGFVYVNENCFGYEGEWAGRPGWQQIADCVTGIAWEQGRFMGLSEPVVPPFPISDYGTGCIGAITALLGLYHRATQGGSWHGKASLLHYDLLLFKVGQYPEEAKEQLRKNIGPDFLALRHAHSVDQISGTALLKMRTIFPDLFTGDKYVEKWYSSAYQAEVEAVPPVVEIDGVDVGFRRASRPNGTDKPTWDFGDEADRKLSK</sequence>
<keyword evidence="4" id="KW-1185">Reference proteome</keyword>
<evidence type="ECO:0000313" key="3">
    <source>
        <dbReference type="EMBL" id="KAF4437274.1"/>
    </source>
</evidence>
<dbReference type="OrthoDB" id="2308815at2759"/>
<accession>A0A8H4JUM5</accession>
<dbReference type="Pfam" id="PF02515">
    <property type="entry name" value="CoA_transf_3"/>
    <property type="match status" value="1"/>
</dbReference>
<protein>
    <submittedName>
        <fullName evidence="3">Putative CAIB/BAIF family enzyme</fullName>
    </submittedName>
</protein>
<dbReference type="SUPFAM" id="SSF89796">
    <property type="entry name" value="CoA-transferase family III (CaiB/BaiF)"/>
    <property type="match status" value="2"/>
</dbReference>
<evidence type="ECO:0000256" key="1">
    <source>
        <dbReference type="ARBA" id="ARBA00008383"/>
    </source>
</evidence>
<dbReference type="Proteomes" id="UP000605986">
    <property type="component" value="Unassembled WGS sequence"/>
</dbReference>
<comment type="caution">
    <text evidence="3">The sequence shown here is derived from an EMBL/GenBank/DDBJ whole genome shotgun (WGS) entry which is preliminary data.</text>
</comment>
<dbReference type="PANTHER" id="PTHR48229:SF1">
    <property type="entry name" value="ALPHA METHYLACYL-COA RACEMASE-RELATED"/>
    <property type="match status" value="1"/>
</dbReference>
<dbReference type="InterPro" id="IPR052985">
    <property type="entry name" value="CoA-trans_III_biosynth/detox"/>
</dbReference>
<dbReference type="AlphaFoldDB" id="A0A8H4JUM5"/>
<gene>
    <name evidence="3" type="ORF">F53441_13093</name>
</gene>
<dbReference type="InterPro" id="IPR003673">
    <property type="entry name" value="CoA-Trfase_fam_III"/>
</dbReference>
<dbReference type="EMBL" id="JAADJG010000765">
    <property type="protein sequence ID" value="KAF4437274.1"/>
    <property type="molecule type" value="Genomic_DNA"/>
</dbReference>
<evidence type="ECO:0000313" key="4">
    <source>
        <dbReference type="Proteomes" id="UP000605986"/>
    </source>
</evidence>
<proteinExistence type="inferred from homology"/>
<feature type="region of interest" description="Disordered" evidence="2">
    <location>
        <begin position="541"/>
        <end position="565"/>
    </location>
</feature>
<comment type="similarity">
    <text evidence="1">Belongs to the CoA-transferase III family.</text>
</comment>
<name>A0A8H4JUM5_9HYPO</name>
<evidence type="ECO:0000256" key="2">
    <source>
        <dbReference type="SAM" id="MobiDB-lite"/>
    </source>
</evidence>